<reference evidence="3 4" key="1">
    <citation type="submission" date="2016-08" db="EMBL/GenBank/DDBJ databases">
        <title>A Parts List for Fungal Cellulosomes Revealed by Comparative Genomics.</title>
        <authorList>
            <consortium name="DOE Joint Genome Institute"/>
            <person name="Haitjema C.H."/>
            <person name="Gilmore S.P."/>
            <person name="Henske J.K."/>
            <person name="Solomon K.V."/>
            <person name="De Groot R."/>
            <person name="Kuo A."/>
            <person name="Mondo S.J."/>
            <person name="Salamov A.A."/>
            <person name="Labutti K."/>
            <person name="Zhao Z."/>
            <person name="Chiniquy J."/>
            <person name="Barry K."/>
            <person name="Brewer H.M."/>
            <person name="Purvine S.O."/>
            <person name="Wright A.T."/>
            <person name="Boxma B."/>
            <person name="Van Alen T."/>
            <person name="Hackstein J.H."/>
            <person name="Baker S.E."/>
            <person name="Grigoriev I.V."/>
            <person name="O'Malley M.A."/>
        </authorList>
    </citation>
    <scope>NUCLEOTIDE SEQUENCE [LARGE SCALE GENOMIC DNA]</scope>
    <source>
        <strain evidence="3 4">G1</strain>
    </source>
</reference>
<dbReference type="OrthoDB" id="414322at2759"/>
<evidence type="ECO:0000313" key="3">
    <source>
        <dbReference type="EMBL" id="ORY01888.1"/>
    </source>
</evidence>
<accession>A0A1Y1YV26</accession>
<feature type="compositionally biased region" description="Acidic residues" evidence="2">
    <location>
        <begin position="423"/>
        <end position="432"/>
    </location>
</feature>
<feature type="compositionally biased region" description="Basic and acidic residues" evidence="2">
    <location>
        <begin position="433"/>
        <end position="446"/>
    </location>
</feature>
<dbReference type="EMBL" id="MCOG01000498">
    <property type="protein sequence ID" value="ORY01888.1"/>
    <property type="molecule type" value="Genomic_DNA"/>
</dbReference>
<evidence type="ECO:0000256" key="1">
    <source>
        <dbReference type="SAM" id="Coils"/>
    </source>
</evidence>
<protein>
    <submittedName>
        <fullName evidence="3">Uncharacterized protein</fullName>
    </submittedName>
</protein>
<name>A0A1Y1YV26_9FUNG</name>
<keyword evidence="4" id="KW-1185">Reference proteome</keyword>
<sequence length="488" mass="57758">MNENKQFIIPKEIYEPKYLFNKITVLFTTSPIGSNPSTAIIDEVFDGCLNVKNLEYCKKIIICDGYKLYKKSNYKGGKIKNEEVENYNKFIYNVQERIKNEYYSNITANSIPDQDNNEIKKQDIVDNNNNNNNNKEEVIRKKRKIQNEISKDNQRHKLFFGPIDFNLKIDNINPESCTINIPENKISFIKKNEICEMLKIDDKTPRWKRVIPQQINYITPLTKIIRIQQRVGFGFAVREALKQIDTPYVIIIQHDLKFQTEIDLPKIIYTMETYSDRIKYIGFATNHVTSYARRCADPALPRILSPDPSLPIPLIPLFFWYDKTHIASVQHYLKLVFGRGSVIYNGDFIEDKFGHVQLQDIKEHGMEVHSKYGTWMYFPKDEEREKEEKELKRKKIEKKNYNEQEKNKLNTNIDENENKNENENDDDHDDNDDINKNKTTKDKFKSDQNNQANNYYCKPCLLHLDGRRFLTRLQKEKMIEESKQLKSS</sequence>
<feature type="region of interest" description="Disordered" evidence="2">
    <location>
        <begin position="395"/>
        <end position="453"/>
    </location>
</feature>
<feature type="compositionally biased region" description="Basic and acidic residues" evidence="2">
    <location>
        <begin position="398"/>
        <end position="408"/>
    </location>
</feature>
<keyword evidence="1" id="KW-0175">Coiled coil</keyword>
<dbReference type="Proteomes" id="UP000193920">
    <property type="component" value="Unassembled WGS sequence"/>
</dbReference>
<evidence type="ECO:0000256" key="2">
    <source>
        <dbReference type="SAM" id="MobiDB-lite"/>
    </source>
</evidence>
<proteinExistence type="predicted"/>
<dbReference type="STRING" id="1754190.A0A1Y1YV26"/>
<organism evidence="3 4">
    <name type="scientific">Neocallimastix californiae</name>
    <dbReference type="NCBI Taxonomy" id="1754190"/>
    <lineage>
        <taxon>Eukaryota</taxon>
        <taxon>Fungi</taxon>
        <taxon>Fungi incertae sedis</taxon>
        <taxon>Chytridiomycota</taxon>
        <taxon>Chytridiomycota incertae sedis</taxon>
        <taxon>Neocallimastigomycetes</taxon>
        <taxon>Neocallimastigales</taxon>
        <taxon>Neocallimastigaceae</taxon>
        <taxon>Neocallimastix</taxon>
    </lineage>
</organism>
<gene>
    <name evidence="3" type="ORF">LY90DRAFT_678653</name>
</gene>
<evidence type="ECO:0000313" key="4">
    <source>
        <dbReference type="Proteomes" id="UP000193920"/>
    </source>
</evidence>
<comment type="caution">
    <text evidence="3">The sequence shown here is derived from an EMBL/GenBank/DDBJ whole genome shotgun (WGS) entry which is preliminary data.</text>
</comment>
<dbReference type="AlphaFoldDB" id="A0A1Y1YV26"/>
<feature type="coiled-coil region" evidence="1">
    <location>
        <begin position="128"/>
        <end position="155"/>
    </location>
</feature>